<dbReference type="Proteomes" id="UP001497516">
    <property type="component" value="Chromosome 10"/>
</dbReference>
<feature type="region of interest" description="Disordered" evidence="1">
    <location>
        <begin position="59"/>
        <end position="107"/>
    </location>
</feature>
<feature type="compositionally biased region" description="Basic and acidic residues" evidence="1">
    <location>
        <begin position="92"/>
        <end position="107"/>
    </location>
</feature>
<proteinExistence type="predicted"/>
<protein>
    <submittedName>
        <fullName evidence="2">Uncharacterized protein</fullName>
    </submittedName>
</protein>
<gene>
    <name evidence="2" type="ORF">LTRI10_LOCUS8674</name>
</gene>
<organism evidence="2 3">
    <name type="scientific">Linum trigynum</name>
    <dbReference type="NCBI Taxonomy" id="586398"/>
    <lineage>
        <taxon>Eukaryota</taxon>
        <taxon>Viridiplantae</taxon>
        <taxon>Streptophyta</taxon>
        <taxon>Embryophyta</taxon>
        <taxon>Tracheophyta</taxon>
        <taxon>Spermatophyta</taxon>
        <taxon>Magnoliopsida</taxon>
        <taxon>eudicotyledons</taxon>
        <taxon>Gunneridae</taxon>
        <taxon>Pentapetalae</taxon>
        <taxon>rosids</taxon>
        <taxon>fabids</taxon>
        <taxon>Malpighiales</taxon>
        <taxon>Linaceae</taxon>
        <taxon>Linum</taxon>
    </lineage>
</organism>
<dbReference type="AlphaFoldDB" id="A0AAV2CYD3"/>
<evidence type="ECO:0000313" key="3">
    <source>
        <dbReference type="Proteomes" id="UP001497516"/>
    </source>
</evidence>
<dbReference type="EMBL" id="OZ034814">
    <property type="protein sequence ID" value="CAL1361294.1"/>
    <property type="molecule type" value="Genomic_DNA"/>
</dbReference>
<sequence>MTKLCLTPAFFSWPRFRCVSRPPPHSIPPPLPYSPTTTQSLLPSHALLPPPFLLCYPPPPHPNPPPFPRPLSLTQRPPAAITGQERLRKIRKGDLAGDYRSEKKREL</sequence>
<reference evidence="2 3" key="1">
    <citation type="submission" date="2024-04" db="EMBL/GenBank/DDBJ databases">
        <authorList>
            <person name="Fracassetti M."/>
        </authorList>
    </citation>
    <scope>NUCLEOTIDE SEQUENCE [LARGE SCALE GENOMIC DNA]</scope>
</reference>
<evidence type="ECO:0000256" key="1">
    <source>
        <dbReference type="SAM" id="MobiDB-lite"/>
    </source>
</evidence>
<name>A0AAV2CYD3_9ROSI</name>
<keyword evidence="3" id="KW-1185">Reference proteome</keyword>
<feature type="compositionally biased region" description="Pro residues" evidence="1">
    <location>
        <begin position="59"/>
        <end position="69"/>
    </location>
</feature>
<accession>A0AAV2CYD3</accession>
<evidence type="ECO:0000313" key="2">
    <source>
        <dbReference type="EMBL" id="CAL1361294.1"/>
    </source>
</evidence>